<proteinExistence type="predicted"/>
<sequence length="79" mass="8835">ARIKFKTLVLAYQAVKGSAPTYLLKIFKPYTPARPLRSATSGRLAPPPLRTCASRSRLLSVLAPRWWNDLPVEVRTADD</sequence>
<reference evidence="1" key="1">
    <citation type="journal article" date="2023" name="Science">
        <title>Genome structures resolve the early diversification of teleost fishes.</title>
        <authorList>
            <person name="Parey E."/>
            <person name="Louis A."/>
            <person name="Montfort J."/>
            <person name="Bouchez O."/>
            <person name="Roques C."/>
            <person name="Iampietro C."/>
            <person name="Lluch J."/>
            <person name="Castinel A."/>
            <person name="Donnadieu C."/>
            <person name="Desvignes T."/>
            <person name="Floi Bucao C."/>
            <person name="Jouanno E."/>
            <person name="Wen M."/>
            <person name="Mejri S."/>
            <person name="Dirks R."/>
            <person name="Jansen H."/>
            <person name="Henkel C."/>
            <person name="Chen W.J."/>
            <person name="Zahm M."/>
            <person name="Cabau C."/>
            <person name="Klopp C."/>
            <person name="Thompson A.W."/>
            <person name="Robinson-Rechavi M."/>
            <person name="Braasch I."/>
            <person name="Lecointre G."/>
            <person name="Bobe J."/>
            <person name="Postlethwait J.H."/>
            <person name="Berthelot C."/>
            <person name="Roest Crollius H."/>
            <person name="Guiguen Y."/>
        </authorList>
    </citation>
    <scope>NUCLEOTIDE SEQUENCE</scope>
    <source>
        <strain evidence="1">NC1722</strain>
    </source>
</reference>
<organism evidence="1 2">
    <name type="scientific">Aldrovandia affinis</name>
    <dbReference type="NCBI Taxonomy" id="143900"/>
    <lineage>
        <taxon>Eukaryota</taxon>
        <taxon>Metazoa</taxon>
        <taxon>Chordata</taxon>
        <taxon>Craniata</taxon>
        <taxon>Vertebrata</taxon>
        <taxon>Euteleostomi</taxon>
        <taxon>Actinopterygii</taxon>
        <taxon>Neopterygii</taxon>
        <taxon>Teleostei</taxon>
        <taxon>Notacanthiformes</taxon>
        <taxon>Halosauridae</taxon>
        <taxon>Aldrovandia</taxon>
    </lineage>
</organism>
<comment type="caution">
    <text evidence="1">The sequence shown here is derived from an EMBL/GenBank/DDBJ whole genome shotgun (WGS) entry which is preliminary data.</text>
</comment>
<protein>
    <submittedName>
        <fullName evidence="1">Uncharacterized protein</fullName>
    </submittedName>
</protein>
<dbReference type="AlphaFoldDB" id="A0AAD7R401"/>
<gene>
    <name evidence="1" type="ORF">AAFF_G00055440</name>
</gene>
<feature type="non-terminal residue" evidence="1">
    <location>
        <position position="1"/>
    </location>
</feature>
<name>A0AAD7R401_9TELE</name>
<accession>A0AAD7R401</accession>
<dbReference type="Proteomes" id="UP001221898">
    <property type="component" value="Unassembled WGS sequence"/>
</dbReference>
<evidence type="ECO:0000313" key="2">
    <source>
        <dbReference type="Proteomes" id="UP001221898"/>
    </source>
</evidence>
<dbReference type="EMBL" id="JAINUG010001318">
    <property type="protein sequence ID" value="KAJ8357919.1"/>
    <property type="molecule type" value="Genomic_DNA"/>
</dbReference>
<keyword evidence="2" id="KW-1185">Reference proteome</keyword>
<evidence type="ECO:0000313" key="1">
    <source>
        <dbReference type="EMBL" id="KAJ8357919.1"/>
    </source>
</evidence>